<feature type="transmembrane region" description="Helical" evidence="1">
    <location>
        <begin position="61"/>
        <end position="80"/>
    </location>
</feature>
<protein>
    <submittedName>
        <fullName evidence="2">Uncharacterized protein</fullName>
    </submittedName>
</protein>
<keyword evidence="1" id="KW-1133">Transmembrane helix</keyword>
<keyword evidence="3" id="KW-1185">Reference proteome</keyword>
<evidence type="ECO:0000313" key="3">
    <source>
        <dbReference type="Proteomes" id="UP001060336"/>
    </source>
</evidence>
<organism evidence="2 3">
    <name type="scientific">Nisaea acidiphila</name>
    <dbReference type="NCBI Taxonomy" id="1862145"/>
    <lineage>
        <taxon>Bacteria</taxon>
        <taxon>Pseudomonadati</taxon>
        <taxon>Pseudomonadota</taxon>
        <taxon>Alphaproteobacteria</taxon>
        <taxon>Rhodospirillales</taxon>
        <taxon>Thalassobaculaceae</taxon>
        <taxon>Nisaea</taxon>
    </lineage>
</organism>
<keyword evidence="1" id="KW-0472">Membrane</keyword>
<dbReference type="Proteomes" id="UP001060336">
    <property type="component" value="Chromosome"/>
</dbReference>
<evidence type="ECO:0000313" key="2">
    <source>
        <dbReference type="EMBL" id="UUX48205.1"/>
    </source>
</evidence>
<dbReference type="EMBL" id="CP102480">
    <property type="protein sequence ID" value="UUX48205.1"/>
    <property type="molecule type" value="Genomic_DNA"/>
</dbReference>
<dbReference type="RefSeq" id="WP_257766713.1">
    <property type="nucleotide sequence ID" value="NZ_CP102480.1"/>
</dbReference>
<keyword evidence="1" id="KW-0812">Transmembrane</keyword>
<evidence type="ECO:0000256" key="1">
    <source>
        <dbReference type="SAM" id="Phobius"/>
    </source>
</evidence>
<reference evidence="2" key="1">
    <citation type="submission" date="2022-08" db="EMBL/GenBank/DDBJ databases">
        <title>Nisaea acidiphila sp. nov., isolated from a marine algal debris and emended description of the genus Nisaea Urios et al. 2008.</title>
        <authorList>
            <person name="Kwon K."/>
        </authorList>
    </citation>
    <scope>NUCLEOTIDE SEQUENCE</scope>
    <source>
        <strain evidence="2">MEBiC11861</strain>
    </source>
</reference>
<gene>
    <name evidence="2" type="ORF">NUH88_12340</name>
</gene>
<sequence length="115" mass="12435">MSKTGASESDEENAARKFFGWECSRLRKDFFSFGWLGPIVLALGIAAFAVGLSCPKWQGSMAGSCALLVVIAMAFDYFFFPKPGDGIKAPNPWLRIPSGILASGSAILWILDGWP</sequence>
<feature type="transmembrane region" description="Helical" evidence="1">
    <location>
        <begin position="92"/>
        <end position="111"/>
    </location>
</feature>
<accession>A0A9J7ASB4</accession>
<feature type="transmembrane region" description="Helical" evidence="1">
    <location>
        <begin position="30"/>
        <end position="49"/>
    </location>
</feature>
<name>A0A9J7ASB4_9PROT</name>
<dbReference type="AlphaFoldDB" id="A0A9J7ASB4"/>
<dbReference type="KEGG" id="naci:NUH88_12340"/>
<proteinExistence type="predicted"/>